<keyword evidence="1" id="KW-0175">Coiled coil</keyword>
<gene>
    <name evidence="4" type="ORF">HYH02_005888</name>
</gene>
<name>A0A835WKL0_9CHLO</name>
<feature type="transmembrane region" description="Helical" evidence="3">
    <location>
        <begin position="186"/>
        <end position="210"/>
    </location>
</feature>
<reference evidence="4" key="1">
    <citation type="journal article" date="2020" name="bioRxiv">
        <title>Comparative genomics of Chlamydomonas.</title>
        <authorList>
            <person name="Craig R.J."/>
            <person name="Hasan A.R."/>
            <person name="Ness R.W."/>
            <person name="Keightley P.D."/>
        </authorList>
    </citation>
    <scope>NUCLEOTIDE SEQUENCE</scope>
    <source>
        <strain evidence="4">CCAP 11/173</strain>
    </source>
</reference>
<protein>
    <submittedName>
        <fullName evidence="4">Uncharacterized protein</fullName>
    </submittedName>
</protein>
<evidence type="ECO:0000256" key="1">
    <source>
        <dbReference type="SAM" id="Coils"/>
    </source>
</evidence>
<keyword evidence="3" id="KW-0812">Transmembrane</keyword>
<sequence>MATNAEKLQLAESDLRKLDDEIAKNAEDRRQLLQVILSREKVKEDCEHLWQQMASLEVDRDNLQTDKKEKKLAVEHLKQTLAAEAADGAPSTIAAVPDADGPRDQQAAAHSSPAPLRGFGGYSLVLFHQQLRAFKANPICKAFVELPAWSRLYACSAQLGASPLLLLMHALTAVVRSWLGGIALQVAVFLATAAVEWLIMWLLFAVAQLLP</sequence>
<dbReference type="AlphaFoldDB" id="A0A835WKL0"/>
<evidence type="ECO:0000256" key="3">
    <source>
        <dbReference type="SAM" id="Phobius"/>
    </source>
</evidence>
<evidence type="ECO:0000313" key="5">
    <source>
        <dbReference type="Proteomes" id="UP000613740"/>
    </source>
</evidence>
<dbReference type="Proteomes" id="UP000613740">
    <property type="component" value="Unassembled WGS sequence"/>
</dbReference>
<dbReference type="EMBL" id="JAEHOD010000015">
    <property type="protein sequence ID" value="KAG2449141.1"/>
    <property type="molecule type" value="Genomic_DNA"/>
</dbReference>
<feature type="coiled-coil region" evidence="1">
    <location>
        <begin position="53"/>
        <end position="80"/>
    </location>
</feature>
<keyword evidence="3" id="KW-1133">Transmembrane helix</keyword>
<evidence type="ECO:0000313" key="4">
    <source>
        <dbReference type="EMBL" id="KAG2449141.1"/>
    </source>
</evidence>
<dbReference type="OrthoDB" id="544367at2759"/>
<keyword evidence="3" id="KW-0472">Membrane</keyword>
<feature type="coiled-coil region" evidence="1">
    <location>
        <begin position="1"/>
        <end position="28"/>
    </location>
</feature>
<organism evidence="4 5">
    <name type="scientific">Chlamydomonas schloesseri</name>
    <dbReference type="NCBI Taxonomy" id="2026947"/>
    <lineage>
        <taxon>Eukaryota</taxon>
        <taxon>Viridiplantae</taxon>
        <taxon>Chlorophyta</taxon>
        <taxon>core chlorophytes</taxon>
        <taxon>Chlorophyceae</taxon>
        <taxon>CS clade</taxon>
        <taxon>Chlamydomonadales</taxon>
        <taxon>Chlamydomonadaceae</taxon>
        <taxon>Chlamydomonas</taxon>
    </lineage>
</organism>
<keyword evidence="5" id="KW-1185">Reference proteome</keyword>
<feature type="region of interest" description="Disordered" evidence="2">
    <location>
        <begin position="92"/>
        <end position="111"/>
    </location>
</feature>
<evidence type="ECO:0000256" key="2">
    <source>
        <dbReference type="SAM" id="MobiDB-lite"/>
    </source>
</evidence>
<accession>A0A835WKL0</accession>
<comment type="caution">
    <text evidence="4">The sequence shown here is derived from an EMBL/GenBank/DDBJ whole genome shotgun (WGS) entry which is preliminary data.</text>
</comment>
<proteinExistence type="predicted"/>